<keyword evidence="2" id="KW-1185">Reference proteome</keyword>
<dbReference type="AlphaFoldDB" id="A0A9D3XL18"/>
<dbReference type="EMBL" id="JAHDVG010000469">
    <property type="protein sequence ID" value="KAH1181040.1"/>
    <property type="molecule type" value="Genomic_DNA"/>
</dbReference>
<proteinExistence type="predicted"/>
<accession>A0A9D3XL18</accession>
<reference evidence="1" key="1">
    <citation type="submission" date="2021-09" db="EMBL/GenBank/DDBJ databases">
        <title>The genome of Mauremys mutica provides insights into the evolution of semi-aquatic lifestyle.</title>
        <authorList>
            <person name="Gong S."/>
            <person name="Gao Y."/>
        </authorList>
    </citation>
    <scope>NUCLEOTIDE SEQUENCE</scope>
    <source>
        <strain evidence="1">MM-2020</strain>
        <tissue evidence="1">Muscle</tissue>
    </source>
</reference>
<protein>
    <submittedName>
        <fullName evidence="1">Uncharacterized protein</fullName>
    </submittedName>
</protein>
<sequence length="112" mass="12443">MWGCLDMLHSPDGDELLQPPAHQAPVVELSLPIEIGRCSPCNPSPALLLSYREIPQQGAKPFTLEQCLPSRALTICGEHTQRLHITSNAKSLIPVRCRMAASRRGFFNFLIH</sequence>
<evidence type="ECO:0000313" key="1">
    <source>
        <dbReference type="EMBL" id="KAH1181040.1"/>
    </source>
</evidence>
<evidence type="ECO:0000313" key="2">
    <source>
        <dbReference type="Proteomes" id="UP000827986"/>
    </source>
</evidence>
<name>A0A9D3XL18_9SAUR</name>
<organism evidence="1 2">
    <name type="scientific">Mauremys mutica</name>
    <name type="common">yellowpond turtle</name>
    <dbReference type="NCBI Taxonomy" id="74926"/>
    <lineage>
        <taxon>Eukaryota</taxon>
        <taxon>Metazoa</taxon>
        <taxon>Chordata</taxon>
        <taxon>Craniata</taxon>
        <taxon>Vertebrata</taxon>
        <taxon>Euteleostomi</taxon>
        <taxon>Archelosauria</taxon>
        <taxon>Testudinata</taxon>
        <taxon>Testudines</taxon>
        <taxon>Cryptodira</taxon>
        <taxon>Durocryptodira</taxon>
        <taxon>Testudinoidea</taxon>
        <taxon>Geoemydidae</taxon>
        <taxon>Geoemydinae</taxon>
        <taxon>Mauremys</taxon>
    </lineage>
</organism>
<gene>
    <name evidence="1" type="ORF">KIL84_001974</name>
</gene>
<comment type="caution">
    <text evidence="1">The sequence shown here is derived from an EMBL/GenBank/DDBJ whole genome shotgun (WGS) entry which is preliminary data.</text>
</comment>
<dbReference type="Proteomes" id="UP000827986">
    <property type="component" value="Unassembled WGS sequence"/>
</dbReference>